<organism evidence="2 3">
    <name type="scientific">Microtetraspora glauca</name>
    <dbReference type="NCBI Taxonomy" id="1996"/>
    <lineage>
        <taxon>Bacteria</taxon>
        <taxon>Bacillati</taxon>
        <taxon>Actinomycetota</taxon>
        <taxon>Actinomycetes</taxon>
        <taxon>Streptosporangiales</taxon>
        <taxon>Streptosporangiaceae</taxon>
        <taxon>Microtetraspora</taxon>
    </lineage>
</organism>
<comment type="caution">
    <text evidence="2">The sequence shown here is derived from an EMBL/GenBank/DDBJ whole genome shotgun (WGS) entry which is preliminary data.</text>
</comment>
<sequence>MDGEDGKLFQASSTAAEQAAAEKYLARASQHPVIWAVRAAALDLLSVAPGSSVLDVGCGLGEMSTAFAHTVGPDGSVAAVDLNPAMVAAARDDHVASPQDAVVTYQVADVTSLDLGADFDVVWCERVLQHVSDPDAAVGSMARSLSPGGRVCVVDADWGALVVDGVDPALTTRALDAFRLKLRQPTIGRTLHRRLVEAGLADPMVRSVHPIATSLADAASVIPVLDRRQADLVAEGDRADWFDSLELADARGCLLVAMPIYVAVATKPSRTSVLV</sequence>
<evidence type="ECO:0000259" key="1">
    <source>
        <dbReference type="Pfam" id="PF08241"/>
    </source>
</evidence>
<keyword evidence="2" id="KW-0489">Methyltransferase</keyword>
<dbReference type="Pfam" id="PF08241">
    <property type="entry name" value="Methyltransf_11"/>
    <property type="match status" value="1"/>
</dbReference>
<evidence type="ECO:0000313" key="3">
    <source>
        <dbReference type="Proteomes" id="UP001551675"/>
    </source>
</evidence>
<protein>
    <submittedName>
        <fullName evidence="2">Methyltransferase domain-containing protein</fullName>
    </submittedName>
</protein>
<dbReference type="EMBL" id="JBFALK010000003">
    <property type="protein sequence ID" value="MEV0968354.1"/>
    <property type="molecule type" value="Genomic_DNA"/>
</dbReference>
<evidence type="ECO:0000313" key="2">
    <source>
        <dbReference type="EMBL" id="MEV0968354.1"/>
    </source>
</evidence>
<dbReference type="CDD" id="cd02440">
    <property type="entry name" value="AdoMet_MTases"/>
    <property type="match status" value="1"/>
</dbReference>
<name>A0ABV3G9V5_MICGL</name>
<dbReference type="InterPro" id="IPR013216">
    <property type="entry name" value="Methyltransf_11"/>
</dbReference>
<dbReference type="GO" id="GO:0008168">
    <property type="term" value="F:methyltransferase activity"/>
    <property type="evidence" value="ECO:0007669"/>
    <property type="project" value="UniProtKB-KW"/>
</dbReference>
<feature type="domain" description="Methyltransferase type 11" evidence="1">
    <location>
        <begin position="54"/>
        <end position="152"/>
    </location>
</feature>
<accession>A0ABV3G9V5</accession>
<gene>
    <name evidence="2" type="ORF">AB0I59_06945</name>
</gene>
<dbReference type="Gene3D" id="3.40.50.150">
    <property type="entry name" value="Vaccinia Virus protein VP39"/>
    <property type="match status" value="1"/>
</dbReference>
<keyword evidence="3" id="KW-1185">Reference proteome</keyword>
<keyword evidence="2" id="KW-0808">Transferase</keyword>
<dbReference type="InterPro" id="IPR029063">
    <property type="entry name" value="SAM-dependent_MTases_sf"/>
</dbReference>
<dbReference type="PANTHER" id="PTHR43861:SF1">
    <property type="entry name" value="TRANS-ACONITATE 2-METHYLTRANSFERASE"/>
    <property type="match status" value="1"/>
</dbReference>
<dbReference type="SUPFAM" id="SSF53335">
    <property type="entry name" value="S-adenosyl-L-methionine-dependent methyltransferases"/>
    <property type="match status" value="1"/>
</dbReference>
<dbReference type="PANTHER" id="PTHR43861">
    <property type="entry name" value="TRANS-ACONITATE 2-METHYLTRANSFERASE-RELATED"/>
    <property type="match status" value="1"/>
</dbReference>
<reference evidence="2 3" key="1">
    <citation type="submission" date="2024-06" db="EMBL/GenBank/DDBJ databases">
        <title>The Natural Products Discovery Center: Release of the First 8490 Sequenced Strains for Exploring Actinobacteria Biosynthetic Diversity.</title>
        <authorList>
            <person name="Kalkreuter E."/>
            <person name="Kautsar S.A."/>
            <person name="Yang D."/>
            <person name="Bader C.D."/>
            <person name="Teijaro C.N."/>
            <person name="Fluegel L."/>
            <person name="Davis C.M."/>
            <person name="Simpson J.R."/>
            <person name="Lauterbach L."/>
            <person name="Steele A.D."/>
            <person name="Gui C."/>
            <person name="Meng S."/>
            <person name="Li G."/>
            <person name="Viehrig K."/>
            <person name="Ye F."/>
            <person name="Su P."/>
            <person name="Kiefer A.F."/>
            <person name="Nichols A."/>
            <person name="Cepeda A.J."/>
            <person name="Yan W."/>
            <person name="Fan B."/>
            <person name="Jiang Y."/>
            <person name="Adhikari A."/>
            <person name="Zheng C.-J."/>
            <person name="Schuster L."/>
            <person name="Cowan T.M."/>
            <person name="Smanski M.J."/>
            <person name="Chevrette M.G."/>
            <person name="De Carvalho L.P.S."/>
            <person name="Shen B."/>
        </authorList>
    </citation>
    <scope>NUCLEOTIDE SEQUENCE [LARGE SCALE GENOMIC DNA]</scope>
    <source>
        <strain evidence="2 3">NPDC050100</strain>
    </source>
</reference>
<dbReference type="GO" id="GO:0032259">
    <property type="term" value="P:methylation"/>
    <property type="evidence" value="ECO:0007669"/>
    <property type="project" value="UniProtKB-KW"/>
</dbReference>
<dbReference type="Proteomes" id="UP001551675">
    <property type="component" value="Unassembled WGS sequence"/>
</dbReference>
<dbReference type="RefSeq" id="WP_358130929.1">
    <property type="nucleotide sequence ID" value="NZ_JBFALK010000003.1"/>
</dbReference>
<proteinExistence type="predicted"/>